<dbReference type="Proteomes" id="UP000523000">
    <property type="component" value="Unassembled WGS sequence"/>
</dbReference>
<dbReference type="InterPro" id="IPR016032">
    <property type="entry name" value="Sig_transdc_resp-reg_C-effctor"/>
</dbReference>
<gene>
    <name evidence="2" type="ORF">E9229_002215</name>
</gene>
<comment type="caution">
    <text evidence="2">The sequence shown here is derived from an EMBL/GenBank/DDBJ whole genome shotgun (WGS) entry which is preliminary data.</text>
</comment>
<dbReference type="GO" id="GO:0006355">
    <property type="term" value="P:regulation of DNA-templated transcription"/>
    <property type="evidence" value="ECO:0007669"/>
    <property type="project" value="InterPro"/>
</dbReference>
<feature type="region of interest" description="Disordered" evidence="1">
    <location>
        <begin position="159"/>
        <end position="184"/>
    </location>
</feature>
<protein>
    <submittedName>
        <fullName evidence="2">DNA-binding CsgD family transcriptional regulator</fullName>
    </submittedName>
</protein>
<accession>A0A839QMN5</accession>
<evidence type="ECO:0000313" key="2">
    <source>
        <dbReference type="EMBL" id="MBB2996024.1"/>
    </source>
</evidence>
<reference evidence="2 3" key="1">
    <citation type="submission" date="2020-08" db="EMBL/GenBank/DDBJ databases">
        <title>Sequencing the genomes of 1000 actinobacteria strains.</title>
        <authorList>
            <person name="Klenk H.-P."/>
        </authorList>
    </citation>
    <scope>NUCLEOTIDE SEQUENCE [LARGE SCALE GENOMIC DNA]</scope>
    <source>
        <strain evidence="2 3">DSM 22826</strain>
    </source>
</reference>
<evidence type="ECO:0000313" key="3">
    <source>
        <dbReference type="Proteomes" id="UP000523000"/>
    </source>
</evidence>
<dbReference type="Gene3D" id="1.10.10.10">
    <property type="entry name" value="Winged helix-like DNA-binding domain superfamily/Winged helix DNA-binding domain"/>
    <property type="match status" value="1"/>
</dbReference>
<organism evidence="2 3">
    <name type="scientific">Paeniglutamicibacter cryotolerans</name>
    <dbReference type="NCBI Taxonomy" id="670079"/>
    <lineage>
        <taxon>Bacteria</taxon>
        <taxon>Bacillati</taxon>
        <taxon>Actinomycetota</taxon>
        <taxon>Actinomycetes</taxon>
        <taxon>Micrococcales</taxon>
        <taxon>Micrococcaceae</taxon>
        <taxon>Paeniglutamicibacter</taxon>
    </lineage>
</organism>
<dbReference type="AlphaFoldDB" id="A0A839QMN5"/>
<dbReference type="InterPro" id="IPR036388">
    <property type="entry name" value="WH-like_DNA-bd_sf"/>
</dbReference>
<keyword evidence="2" id="KW-0238">DNA-binding</keyword>
<sequence>MASLTDRERAVWSELVSAGNAGQRAQRQFASVNTVKGRLRSLYRKLGCLREGGCAARGAAQRPDLIPAGPGTGPLRAVASSKNRNHATINSSIAEGRFTMFRNTRSHPRVHPPVGRNEPHEATLDRERADASITHAVFDVPGVLQGPGLNHGTVAVLRSVGSGPGRPLDAPSGGSSGRPHRGDS</sequence>
<dbReference type="SUPFAM" id="SSF46894">
    <property type="entry name" value="C-terminal effector domain of the bipartite response regulators"/>
    <property type="match status" value="1"/>
</dbReference>
<proteinExistence type="predicted"/>
<name>A0A839QMN5_9MICC</name>
<evidence type="ECO:0000256" key="1">
    <source>
        <dbReference type="SAM" id="MobiDB-lite"/>
    </source>
</evidence>
<keyword evidence="3" id="KW-1185">Reference proteome</keyword>
<dbReference type="GO" id="GO:0003677">
    <property type="term" value="F:DNA binding"/>
    <property type="evidence" value="ECO:0007669"/>
    <property type="project" value="UniProtKB-KW"/>
</dbReference>
<dbReference type="EMBL" id="JACHVS010000001">
    <property type="protein sequence ID" value="MBB2996024.1"/>
    <property type="molecule type" value="Genomic_DNA"/>
</dbReference>